<organism evidence="8 9">
    <name type="scientific">Moheibacter stercoris</name>
    <dbReference type="NCBI Taxonomy" id="1628251"/>
    <lineage>
        <taxon>Bacteria</taxon>
        <taxon>Pseudomonadati</taxon>
        <taxon>Bacteroidota</taxon>
        <taxon>Flavobacteriia</taxon>
        <taxon>Flavobacteriales</taxon>
        <taxon>Weeksellaceae</taxon>
        <taxon>Moheibacter</taxon>
    </lineage>
</organism>
<keyword evidence="3 7" id="KW-1133">Transmembrane helix</keyword>
<dbReference type="PANTHER" id="PTHR30518:SF2">
    <property type="entry name" value="ENDOLYTIC MUREIN TRANSGLYCOSYLASE"/>
    <property type="match status" value="1"/>
</dbReference>
<reference evidence="8 9" key="1">
    <citation type="submission" date="2024-06" db="EMBL/GenBank/DDBJ databases">
        <title>Genomic Encyclopedia of Type Strains, Phase IV (KMG-IV): sequencing the most valuable type-strain genomes for metagenomic binning, comparative biology and taxonomic classification.</title>
        <authorList>
            <person name="Goeker M."/>
        </authorList>
    </citation>
    <scope>NUCLEOTIDE SEQUENCE [LARGE SCALE GENOMIC DNA]</scope>
    <source>
        <strain evidence="8 9">DSM 29388</strain>
    </source>
</reference>
<sequence length="339" mass="38927">MKNYTKFIAIGLLATSLTSCSFFQGSKKLVKEDAYLYIRTEANFEEVMDSLSTKMTDLDVFRNYAESKDLPEKLKPGKYKLNESDTNKELVNRLILGSQEEVKLRIKNEPTIFHLASSVSKKIEADSAEIVQAIVDWGMKKDPNMTAETVKIYFVPNTYHYFWNTSGEKFVEKMTAEFDKVWNKERQQKAAAMNFTPLQVYTLASIVQMEASKVDEQPKVAQAYLNRLAKDMRLEADPTSIYAYKLQNGFDNKIQRVYHGHLAIPSDYNTYKVKGLPPAPICLPNTTAVDAVLNPEEHPYVYFCADPDRPGYHSFTNSYAEHERNAAKYRKWLNDRGIK</sequence>
<evidence type="ECO:0000256" key="3">
    <source>
        <dbReference type="ARBA" id="ARBA00022989"/>
    </source>
</evidence>
<keyword evidence="4 7" id="KW-0472">Membrane</keyword>
<keyword evidence="1 7" id="KW-1003">Cell membrane</keyword>
<dbReference type="PANTHER" id="PTHR30518">
    <property type="entry name" value="ENDOLYTIC MUREIN TRANSGLYCOSYLASE"/>
    <property type="match status" value="1"/>
</dbReference>
<dbReference type="PROSITE" id="PS51257">
    <property type="entry name" value="PROKAR_LIPOPROTEIN"/>
    <property type="match status" value="1"/>
</dbReference>
<evidence type="ECO:0000256" key="2">
    <source>
        <dbReference type="ARBA" id="ARBA00022692"/>
    </source>
</evidence>
<evidence type="ECO:0000313" key="9">
    <source>
        <dbReference type="Proteomes" id="UP001549146"/>
    </source>
</evidence>
<evidence type="ECO:0000256" key="7">
    <source>
        <dbReference type="HAMAP-Rule" id="MF_02065"/>
    </source>
</evidence>
<dbReference type="EMBL" id="JBEPMO010000002">
    <property type="protein sequence ID" value="MET3730908.1"/>
    <property type="molecule type" value="Genomic_DNA"/>
</dbReference>
<comment type="caution">
    <text evidence="8">The sequence shown here is derived from an EMBL/GenBank/DDBJ whole genome shotgun (WGS) entry which is preliminary data.</text>
</comment>
<protein>
    <recommendedName>
        <fullName evidence="7">Endolytic murein transglycosylase</fullName>
        <ecNumber evidence="7">4.2.2.29</ecNumber>
    </recommendedName>
    <alternativeName>
        <fullName evidence="7">Peptidoglycan lytic transglycosylase</fullName>
    </alternativeName>
    <alternativeName>
        <fullName evidence="7">Peptidoglycan polymerization terminase</fullName>
    </alternativeName>
</protein>
<gene>
    <name evidence="7" type="primary">mltG</name>
    <name evidence="8" type="ORF">ABID46_000467</name>
</gene>
<keyword evidence="2 7" id="KW-0812">Transmembrane</keyword>
<dbReference type="RefSeq" id="WP_354506635.1">
    <property type="nucleotide sequence ID" value="NZ_JBEPMO010000002.1"/>
</dbReference>
<proteinExistence type="inferred from homology"/>
<dbReference type="EC" id="4.2.2.29" evidence="7"/>
<dbReference type="Gene3D" id="3.30.160.60">
    <property type="entry name" value="Classic Zinc Finger"/>
    <property type="match status" value="1"/>
</dbReference>
<evidence type="ECO:0000313" key="8">
    <source>
        <dbReference type="EMBL" id="MET3730908.1"/>
    </source>
</evidence>
<comment type="function">
    <text evidence="7">Functions as a peptidoglycan terminase that cleaves nascent peptidoglycan strands endolytically to terminate their elongation.</text>
</comment>
<dbReference type="Pfam" id="PF02618">
    <property type="entry name" value="YceG"/>
    <property type="match status" value="1"/>
</dbReference>
<accession>A0ABV2LTW3</accession>
<dbReference type="HAMAP" id="MF_02065">
    <property type="entry name" value="MltG"/>
    <property type="match status" value="1"/>
</dbReference>
<feature type="site" description="Important for catalytic activity" evidence="7">
    <location>
        <position position="210"/>
    </location>
</feature>
<evidence type="ECO:0000256" key="5">
    <source>
        <dbReference type="ARBA" id="ARBA00023239"/>
    </source>
</evidence>
<evidence type="ECO:0000256" key="6">
    <source>
        <dbReference type="ARBA" id="ARBA00023316"/>
    </source>
</evidence>
<keyword evidence="9" id="KW-1185">Reference proteome</keyword>
<evidence type="ECO:0000256" key="1">
    <source>
        <dbReference type="ARBA" id="ARBA00022475"/>
    </source>
</evidence>
<evidence type="ECO:0000256" key="4">
    <source>
        <dbReference type="ARBA" id="ARBA00023136"/>
    </source>
</evidence>
<dbReference type="InterPro" id="IPR003770">
    <property type="entry name" value="MLTG-like"/>
</dbReference>
<dbReference type="NCBIfam" id="TIGR00247">
    <property type="entry name" value="endolytic transglycosylase MltG"/>
    <property type="match status" value="1"/>
</dbReference>
<comment type="catalytic activity">
    <reaction evidence="7">
        <text>a peptidoglycan chain = a peptidoglycan chain with N-acetyl-1,6-anhydromuramyl-[peptide] at the reducing end + a peptidoglycan chain with N-acetylglucosamine at the non-reducing end.</text>
        <dbReference type="EC" id="4.2.2.29"/>
    </reaction>
</comment>
<comment type="similarity">
    <text evidence="7">Belongs to the transglycosylase MltG family.</text>
</comment>
<name>A0ABV2LTW3_9FLAO</name>
<dbReference type="Proteomes" id="UP001549146">
    <property type="component" value="Unassembled WGS sequence"/>
</dbReference>
<keyword evidence="5 7" id="KW-0456">Lyase</keyword>
<keyword evidence="6 7" id="KW-0961">Cell wall biogenesis/degradation</keyword>